<reference evidence="2" key="1">
    <citation type="journal article" date="2023" name="PLoS Negl. Trop. Dis.">
        <title>A genome sequence for Biomphalaria pfeifferi, the major vector snail for the human-infecting parasite Schistosoma mansoni.</title>
        <authorList>
            <person name="Bu L."/>
            <person name="Lu L."/>
            <person name="Laidemitt M.R."/>
            <person name="Zhang S.M."/>
            <person name="Mutuku M."/>
            <person name="Mkoji G."/>
            <person name="Steinauer M."/>
            <person name="Loker E.S."/>
        </authorList>
    </citation>
    <scope>NUCLEOTIDE SEQUENCE</scope>
    <source>
        <strain evidence="2">KasaAsao</strain>
    </source>
</reference>
<evidence type="ECO:0000313" key="2">
    <source>
        <dbReference type="EMBL" id="KAK0063188.1"/>
    </source>
</evidence>
<name>A0AAD8BZU0_BIOPF</name>
<dbReference type="EMBL" id="JASAOG010000022">
    <property type="protein sequence ID" value="KAK0063188.1"/>
    <property type="molecule type" value="Genomic_DNA"/>
</dbReference>
<feature type="region of interest" description="Disordered" evidence="1">
    <location>
        <begin position="151"/>
        <end position="180"/>
    </location>
</feature>
<dbReference type="AlphaFoldDB" id="A0AAD8BZU0"/>
<organism evidence="2 3">
    <name type="scientific">Biomphalaria pfeifferi</name>
    <name type="common">Bloodfluke planorb</name>
    <name type="synonym">Freshwater snail</name>
    <dbReference type="NCBI Taxonomy" id="112525"/>
    <lineage>
        <taxon>Eukaryota</taxon>
        <taxon>Metazoa</taxon>
        <taxon>Spiralia</taxon>
        <taxon>Lophotrochozoa</taxon>
        <taxon>Mollusca</taxon>
        <taxon>Gastropoda</taxon>
        <taxon>Heterobranchia</taxon>
        <taxon>Euthyneura</taxon>
        <taxon>Panpulmonata</taxon>
        <taxon>Hygrophila</taxon>
        <taxon>Lymnaeoidea</taxon>
        <taxon>Planorbidae</taxon>
        <taxon>Biomphalaria</taxon>
    </lineage>
</organism>
<reference evidence="2" key="2">
    <citation type="submission" date="2023-04" db="EMBL/GenBank/DDBJ databases">
        <authorList>
            <person name="Bu L."/>
            <person name="Lu L."/>
            <person name="Laidemitt M.R."/>
            <person name="Zhang S.M."/>
            <person name="Mutuku M."/>
            <person name="Mkoji G."/>
            <person name="Steinauer M."/>
            <person name="Loker E.S."/>
        </authorList>
    </citation>
    <scope>NUCLEOTIDE SEQUENCE</scope>
    <source>
        <strain evidence="2">KasaAsao</strain>
        <tissue evidence="2">Whole Snail</tissue>
    </source>
</reference>
<keyword evidence="3" id="KW-1185">Reference proteome</keyword>
<gene>
    <name evidence="2" type="ORF">Bpfe_007384</name>
</gene>
<accession>A0AAD8BZU0</accession>
<protein>
    <submittedName>
        <fullName evidence="2">Uncharacterized protein</fullName>
    </submittedName>
</protein>
<evidence type="ECO:0000313" key="3">
    <source>
        <dbReference type="Proteomes" id="UP001233172"/>
    </source>
</evidence>
<proteinExistence type="predicted"/>
<comment type="caution">
    <text evidence="2">The sequence shown here is derived from an EMBL/GenBank/DDBJ whole genome shotgun (WGS) entry which is preliminary data.</text>
</comment>
<feature type="region of interest" description="Disordered" evidence="1">
    <location>
        <begin position="114"/>
        <end position="134"/>
    </location>
</feature>
<evidence type="ECO:0000256" key="1">
    <source>
        <dbReference type="SAM" id="MobiDB-lite"/>
    </source>
</evidence>
<sequence>MTSLSFGLEQVVLSSFNTCGLCLEDLLQMDTFNMAETNKTNCMGFKLTDCKGEVLLPTAVTLSPSGMNILVSTIPEHVSTANKGTKQRRRRVRKAAVVVTAMSEEVIPKARDENNLAPDNTAREGDNVQNGTNEETLTEETQVHKVNVLKKRRTAQERSASCKRGQRNGDSGCANKKKKCTKNSMMDMCSVM</sequence>
<dbReference type="Proteomes" id="UP001233172">
    <property type="component" value="Unassembled WGS sequence"/>
</dbReference>